<dbReference type="PROSITE" id="PS50835">
    <property type="entry name" value="IG_LIKE"/>
    <property type="match status" value="2"/>
</dbReference>
<dbReference type="EMBL" id="UZAL01029706">
    <property type="protein sequence ID" value="VDP49889.1"/>
    <property type="molecule type" value="Genomic_DNA"/>
</dbReference>
<accession>A0A183P504</accession>
<gene>
    <name evidence="2" type="ORF">SMTD_LOCUS9440</name>
</gene>
<dbReference type="Pfam" id="PF13927">
    <property type="entry name" value="Ig_3"/>
    <property type="match status" value="2"/>
</dbReference>
<evidence type="ECO:0000256" key="1">
    <source>
        <dbReference type="ARBA" id="ARBA00023319"/>
    </source>
</evidence>
<keyword evidence="3" id="KW-1185">Reference proteome</keyword>
<protein>
    <submittedName>
        <fullName evidence="2">Uncharacterized protein</fullName>
    </submittedName>
</protein>
<dbReference type="STRING" id="31246.A0A183P504"/>
<dbReference type="InterPro" id="IPR036179">
    <property type="entry name" value="Ig-like_dom_sf"/>
</dbReference>
<reference evidence="2 3" key="1">
    <citation type="submission" date="2018-11" db="EMBL/GenBank/DDBJ databases">
        <authorList>
            <consortium name="Pathogen Informatics"/>
        </authorList>
    </citation>
    <scope>NUCLEOTIDE SEQUENCE [LARGE SCALE GENOMIC DNA]</scope>
    <source>
        <strain>Denwood</strain>
        <strain evidence="3">Zambia</strain>
    </source>
</reference>
<sequence length="353" mass="39946">MSTEKYAELRCEANGNPQPTYKWYYVSTEMRTNSTGDTVTILHRTLIDAASEPSGRISVSAGSLVIHNPDTSTDSQMFQCEAKNIYGSVLSRTARIIFGQLETAPKQPRNERIVMSHQSETLPCEPPAHSPPDSLLYTVYMNKNGELEPVLPEYRRNLFISQAKGLIGFSEVTVVDSGVYVCMITMQFDGHRMYDSPKLPDMPFTVRYSNEPRQDPRIYDDFPAVWPTNPQRGQLVRLECFAAGYSQLDGLKYSWRRVEDSLGKMARPKTLNLKITAKPYFTTPLQNTVVDINSDVFLTCEASGIPNPTHEWYRNDITVSQLIATGKLNPNQYSIIHDGPTRSTLRIQKVIYL</sequence>
<dbReference type="Gene3D" id="2.60.40.10">
    <property type="entry name" value="Immunoglobulins"/>
    <property type="match status" value="3"/>
</dbReference>
<dbReference type="SUPFAM" id="SSF48726">
    <property type="entry name" value="Immunoglobulin"/>
    <property type="match status" value="2"/>
</dbReference>
<dbReference type="Proteomes" id="UP000269396">
    <property type="component" value="Unassembled WGS sequence"/>
</dbReference>
<evidence type="ECO:0000313" key="2">
    <source>
        <dbReference type="EMBL" id="VDP49889.1"/>
    </source>
</evidence>
<dbReference type="AlphaFoldDB" id="A0A183P504"/>
<organism evidence="2 3">
    <name type="scientific">Schistosoma mattheei</name>
    <dbReference type="NCBI Taxonomy" id="31246"/>
    <lineage>
        <taxon>Eukaryota</taxon>
        <taxon>Metazoa</taxon>
        <taxon>Spiralia</taxon>
        <taxon>Lophotrochozoa</taxon>
        <taxon>Platyhelminthes</taxon>
        <taxon>Trematoda</taxon>
        <taxon>Digenea</taxon>
        <taxon>Strigeidida</taxon>
        <taxon>Schistosomatoidea</taxon>
        <taxon>Schistosomatidae</taxon>
        <taxon>Schistosoma</taxon>
    </lineage>
</organism>
<evidence type="ECO:0000313" key="3">
    <source>
        <dbReference type="Proteomes" id="UP000269396"/>
    </source>
</evidence>
<dbReference type="PANTHER" id="PTHR10075">
    <property type="entry name" value="BASIGIN RELATED"/>
    <property type="match status" value="1"/>
</dbReference>
<keyword evidence="1" id="KW-0393">Immunoglobulin domain</keyword>
<dbReference type="InterPro" id="IPR013783">
    <property type="entry name" value="Ig-like_fold"/>
</dbReference>
<dbReference type="PANTHER" id="PTHR10075:SF14">
    <property type="entry name" value="CELL ADHESION MOLECULE DSCAM2-RELATED"/>
    <property type="match status" value="1"/>
</dbReference>
<name>A0A183P504_9TREM</name>
<proteinExistence type="predicted"/>
<dbReference type="InterPro" id="IPR007110">
    <property type="entry name" value="Ig-like_dom"/>
</dbReference>